<evidence type="ECO:0000313" key="12">
    <source>
        <dbReference type="Proteomes" id="UP000694701"/>
    </source>
</evidence>
<dbReference type="GO" id="GO:0005615">
    <property type="term" value="C:extracellular space"/>
    <property type="evidence" value="ECO:0007669"/>
    <property type="project" value="TreeGrafter"/>
</dbReference>
<dbReference type="PROSITE" id="PS00011">
    <property type="entry name" value="GLA_1"/>
    <property type="match status" value="1"/>
</dbReference>
<dbReference type="PRINTS" id="PR00001">
    <property type="entry name" value="GLABLOOD"/>
</dbReference>
<dbReference type="InterPro" id="IPR050442">
    <property type="entry name" value="Peptidase_S1_coag_factors"/>
</dbReference>
<feature type="disulfide bond" evidence="8">
    <location>
        <begin position="94"/>
        <end position="103"/>
    </location>
</feature>
<dbReference type="SUPFAM" id="SSF57630">
    <property type="entry name" value="GLA-domain"/>
    <property type="match status" value="1"/>
</dbReference>
<keyword evidence="7" id="KW-0325">Glycoprotein</keyword>
<evidence type="ECO:0000256" key="4">
    <source>
        <dbReference type="ARBA" id="ARBA00022536"/>
    </source>
</evidence>
<comment type="caution">
    <text evidence="8">Lacks conserved residue(s) required for the propagation of feature annotation.</text>
</comment>
<dbReference type="InterPro" id="IPR035972">
    <property type="entry name" value="GLA-like_dom_SF"/>
</dbReference>
<evidence type="ECO:0000256" key="7">
    <source>
        <dbReference type="ARBA" id="ARBA00023180"/>
    </source>
</evidence>
<proteinExistence type="predicted"/>
<dbReference type="InterPro" id="IPR000294">
    <property type="entry name" value="GLA_domain"/>
</dbReference>
<evidence type="ECO:0000313" key="11">
    <source>
        <dbReference type="Ensembl" id="ENSCCRP00020110104.1"/>
    </source>
</evidence>
<dbReference type="PANTHER" id="PTHR24278">
    <property type="entry name" value="COAGULATION FACTOR"/>
    <property type="match status" value="1"/>
</dbReference>
<evidence type="ECO:0000256" key="3">
    <source>
        <dbReference type="ARBA" id="ARBA00022525"/>
    </source>
</evidence>
<dbReference type="AlphaFoldDB" id="A0A8C2KJB2"/>
<dbReference type="SMART" id="SM00069">
    <property type="entry name" value="GLA"/>
    <property type="match status" value="1"/>
</dbReference>
<evidence type="ECO:0000256" key="8">
    <source>
        <dbReference type="PROSITE-ProRule" id="PRU00076"/>
    </source>
</evidence>
<dbReference type="Proteomes" id="UP000694701">
    <property type="component" value="Unplaced"/>
</dbReference>
<dbReference type="PROSITE" id="PS00022">
    <property type="entry name" value="EGF_1"/>
    <property type="match status" value="1"/>
</dbReference>
<sequence>MFGFLIIQFTRANVLLLRSRRANAFLLEEILQGNLERECFEERCNKEEAREYFENDQKTNDFWTKYYDGDQCQSNPCKHGGTCRDGIGGYTCTCAEMYSGTNCQTGECDIYISESDKHLM</sequence>
<organism evidence="11 12">
    <name type="scientific">Cyprinus carpio</name>
    <name type="common">Common carp</name>
    <dbReference type="NCBI Taxonomy" id="7962"/>
    <lineage>
        <taxon>Eukaryota</taxon>
        <taxon>Metazoa</taxon>
        <taxon>Chordata</taxon>
        <taxon>Craniata</taxon>
        <taxon>Vertebrata</taxon>
        <taxon>Euteleostomi</taxon>
        <taxon>Actinopterygii</taxon>
        <taxon>Neopterygii</taxon>
        <taxon>Teleostei</taxon>
        <taxon>Ostariophysi</taxon>
        <taxon>Cypriniformes</taxon>
        <taxon>Cyprinidae</taxon>
        <taxon>Cyprininae</taxon>
        <taxon>Cyprinus</taxon>
    </lineage>
</organism>
<dbReference type="PANTHER" id="PTHR24278:SF35">
    <property type="entry name" value="PROTEIN Z, VITAMIN K-DEPENDENT PLASMA GLYCOPROTEIN B"/>
    <property type="match status" value="1"/>
</dbReference>
<comment type="subcellular location">
    <subcellularLocation>
        <location evidence="1">Secreted</location>
    </subcellularLocation>
</comment>
<dbReference type="Ensembl" id="ENSCCRT00020120257.1">
    <property type="protein sequence ID" value="ENSCCRP00020110104.1"/>
    <property type="gene ID" value="ENSCCRG00020050100.1"/>
</dbReference>
<dbReference type="InterPro" id="IPR001881">
    <property type="entry name" value="EGF-like_Ca-bd_dom"/>
</dbReference>
<dbReference type="PROSITE" id="PS50998">
    <property type="entry name" value="GLA_2"/>
    <property type="match status" value="1"/>
</dbReference>
<feature type="domain" description="Gla" evidence="10">
    <location>
        <begin position="22"/>
        <end position="68"/>
    </location>
</feature>
<reference evidence="11" key="1">
    <citation type="submission" date="2025-08" db="UniProtKB">
        <authorList>
            <consortium name="Ensembl"/>
        </authorList>
    </citation>
    <scope>IDENTIFICATION</scope>
</reference>
<dbReference type="PROSITE" id="PS50026">
    <property type="entry name" value="EGF_3"/>
    <property type="match status" value="1"/>
</dbReference>
<dbReference type="Gene3D" id="2.10.25.10">
    <property type="entry name" value="Laminin"/>
    <property type="match status" value="1"/>
</dbReference>
<keyword evidence="3" id="KW-0964">Secreted</keyword>
<dbReference type="InterPro" id="IPR000152">
    <property type="entry name" value="EGF-type_Asp/Asn_hydroxyl_site"/>
</dbReference>
<dbReference type="FunFam" id="2.10.25.10:FF:000162">
    <property type="entry name" value="Coagulation factor X (Predicted)"/>
    <property type="match status" value="1"/>
</dbReference>
<dbReference type="PROSITE" id="PS00010">
    <property type="entry name" value="ASX_HYDROXYL"/>
    <property type="match status" value="1"/>
</dbReference>
<dbReference type="Gene3D" id="4.10.740.10">
    <property type="entry name" value="Coagulation Factor IX"/>
    <property type="match status" value="1"/>
</dbReference>
<dbReference type="SMART" id="SM00181">
    <property type="entry name" value="EGF"/>
    <property type="match status" value="1"/>
</dbReference>
<name>A0A8C2KJB2_CYPCA</name>
<evidence type="ECO:0000256" key="2">
    <source>
        <dbReference type="ARBA" id="ARBA00022479"/>
    </source>
</evidence>
<dbReference type="Pfam" id="PF00594">
    <property type="entry name" value="Gla"/>
    <property type="match status" value="1"/>
</dbReference>
<evidence type="ECO:0000256" key="5">
    <source>
        <dbReference type="ARBA" id="ARBA00022837"/>
    </source>
</evidence>
<protein>
    <submittedName>
        <fullName evidence="11">Protein Z, vitamin K-dependent plasma glycoprotein b</fullName>
    </submittedName>
</protein>
<feature type="domain" description="EGF-like" evidence="9">
    <location>
        <begin position="68"/>
        <end position="104"/>
    </location>
</feature>
<dbReference type="PROSITE" id="PS01187">
    <property type="entry name" value="EGF_CA"/>
    <property type="match status" value="1"/>
</dbReference>
<dbReference type="InterPro" id="IPR018097">
    <property type="entry name" value="EGF_Ca-bd_CS"/>
</dbReference>
<keyword evidence="2" id="KW-0301">Gamma-carboxyglutamic acid</keyword>
<evidence type="ECO:0000256" key="6">
    <source>
        <dbReference type="ARBA" id="ARBA00023157"/>
    </source>
</evidence>
<dbReference type="FunFam" id="4.10.740.10:FF:000001">
    <property type="entry name" value="vitamin K-dependent protein S"/>
    <property type="match status" value="1"/>
</dbReference>
<keyword evidence="4 8" id="KW-0245">EGF-like domain</keyword>
<evidence type="ECO:0000259" key="10">
    <source>
        <dbReference type="PROSITE" id="PS50998"/>
    </source>
</evidence>
<dbReference type="InterPro" id="IPR017857">
    <property type="entry name" value="Coagulation_fac-like_Gla_dom"/>
</dbReference>
<dbReference type="Pfam" id="PF00008">
    <property type="entry name" value="EGF"/>
    <property type="match status" value="1"/>
</dbReference>
<dbReference type="CDD" id="cd00054">
    <property type="entry name" value="EGF_CA"/>
    <property type="match status" value="1"/>
</dbReference>
<keyword evidence="5" id="KW-0106">Calcium</keyword>
<dbReference type="SMART" id="SM00179">
    <property type="entry name" value="EGF_CA"/>
    <property type="match status" value="1"/>
</dbReference>
<keyword evidence="6 8" id="KW-1015">Disulfide bond</keyword>
<dbReference type="PRINTS" id="PR00010">
    <property type="entry name" value="EGFBLOOD"/>
</dbReference>
<evidence type="ECO:0000256" key="1">
    <source>
        <dbReference type="ARBA" id="ARBA00004613"/>
    </source>
</evidence>
<dbReference type="InterPro" id="IPR000742">
    <property type="entry name" value="EGF"/>
</dbReference>
<dbReference type="GO" id="GO:0005509">
    <property type="term" value="F:calcium ion binding"/>
    <property type="evidence" value="ECO:0007669"/>
    <property type="project" value="InterPro"/>
</dbReference>
<accession>A0A8C2KJB2</accession>
<evidence type="ECO:0000259" key="9">
    <source>
        <dbReference type="PROSITE" id="PS50026"/>
    </source>
</evidence>